<keyword evidence="4 5" id="KW-0040">ANK repeat</keyword>
<dbReference type="Gene3D" id="1.25.40.20">
    <property type="entry name" value="Ankyrin repeat-containing domain"/>
    <property type="match status" value="2"/>
</dbReference>
<dbReference type="GO" id="GO:0051017">
    <property type="term" value="P:actin filament bundle assembly"/>
    <property type="evidence" value="ECO:0007669"/>
    <property type="project" value="TreeGrafter"/>
</dbReference>
<feature type="repeat" description="ANK" evidence="5">
    <location>
        <begin position="123"/>
        <end position="145"/>
    </location>
</feature>
<dbReference type="SMART" id="SM00248">
    <property type="entry name" value="ANK"/>
    <property type="match status" value="5"/>
</dbReference>
<reference evidence="7 8" key="1">
    <citation type="submission" date="2022-11" db="EMBL/GenBank/DDBJ databases">
        <title>Whole genome sequence of Eschrichtius robustus ER-17-0199.</title>
        <authorList>
            <person name="Bruniche-Olsen A."/>
            <person name="Black A.N."/>
            <person name="Fields C.J."/>
            <person name="Walden K."/>
            <person name="Dewoody J.A."/>
        </authorList>
    </citation>
    <scope>NUCLEOTIDE SEQUENCE [LARGE SCALE GENOMIC DNA]</scope>
    <source>
        <strain evidence="7">ER-17-0199</strain>
        <tissue evidence="7">Blubber</tissue>
    </source>
</reference>
<dbReference type="GO" id="GO:0005737">
    <property type="term" value="C:cytoplasm"/>
    <property type="evidence" value="ECO:0007669"/>
    <property type="project" value="TreeGrafter"/>
</dbReference>
<dbReference type="InterPro" id="IPR052420">
    <property type="entry name" value="Espin/Espin-like"/>
</dbReference>
<evidence type="ECO:0000313" key="8">
    <source>
        <dbReference type="Proteomes" id="UP001159641"/>
    </source>
</evidence>
<dbReference type="EMBL" id="JAIQCJ010002141">
    <property type="protein sequence ID" value="KAJ8781639.1"/>
    <property type="molecule type" value="Genomic_DNA"/>
</dbReference>
<feature type="repeat" description="ANK" evidence="5">
    <location>
        <begin position="157"/>
        <end position="190"/>
    </location>
</feature>
<dbReference type="InterPro" id="IPR002110">
    <property type="entry name" value="Ankyrin_rpt"/>
</dbReference>
<evidence type="ECO:0000256" key="5">
    <source>
        <dbReference type="PROSITE-ProRule" id="PRU00023"/>
    </source>
</evidence>
<dbReference type="InterPro" id="IPR036770">
    <property type="entry name" value="Ankyrin_rpt-contain_sf"/>
</dbReference>
<evidence type="ECO:0000256" key="1">
    <source>
        <dbReference type="ARBA" id="ARBA00004645"/>
    </source>
</evidence>
<keyword evidence="2" id="KW-0677">Repeat</keyword>
<dbReference type="GO" id="GO:0032420">
    <property type="term" value="C:stereocilium"/>
    <property type="evidence" value="ECO:0007669"/>
    <property type="project" value="UniProtKB-SubCell"/>
</dbReference>
<name>A0AB34GT98_ESCRO</name>
<dbReference type="GO" id="GO:0007605">
    <property type="term" value="P:sensory perception of sound"/>
    <property type="evidence" value="ECO:0007669"/>
    <property type="project" value="UniProtKB-KW"/>
</dbReference>
<feature type="repeat" description="ANK" evidence="5">
    <location>
        <begin position="223"/>
        <end position="255"/>
    </location>
</feature>
<evidence type="ECO:0008006" key="9">
    <source>
        <dbReference type="Google" id="ProtNLM"/>
    </source>
</evidence>
<dbReference type="GO" id="GO:0051015">
    <property type="term" value="F:actin filament binding"/>
    <property type="evidence" value="ECO:0007669"/>
    <property type="project" value="TreeGrafter"/>
</dbReference>
<accession>A0AB34GT98</accession>
<comment type="caution">
    <text evidence="7">The sequence shown here is derived from an EMBL/GenBank/DDBJ whole genome shotgun (WGS) entry which is preliminary data.</text>
</comment>
<dbReference type="Pfam" id="PF12796">
    <property type="entry name" value="Ank_2"/>
    <property type="match status" value="2"/>
</dbReference>
<dbReference type="PROSITE" id="PS50088">
    <property type="entry name" value="ANK_REPEAT"/>
    <property type="match status" value="4"/>
</dbReference>
<feature type="repeat" description="ANK" evidence="5">
    <location>
        <begin position="191"/>
        <end position="218"/>
    </location>
</feature>
<dbReference type="PANTHER" id="PTHR24153">
    <property type="entry name" value="ESPIN"/>
    <property type="match status" value="1"/>
</dbReference>
<dbReference type="AlphaFoldDB" id="A0AB34GT98"/>
<keyword evidence="8" id="KW-1185">Reference proteome</keyword>
<dbReference type="SUPFAM" id="SSF48403">
    <property type="entry name" value="Ankyrin repeat"/>
    <property type="match status" value="1"/>
</dbReference>
<dbReference type="PANTHER" id="PTHR24153:SF0">
    <property type="entry name" value="ESPIN-LIKE PROTEIN"/>
    <property type="match status" value="1"/>
</dbReference>
<gene>
    <name evidence="7" type="ORF">J1605_010897</name>
</gene>
<dbReference type="FunFam" id="1.25.40.20:FF:000255">
    <property type="entry name" value="espin-like protein"/>
    <property type="match status" value="1"/>
</dbReference>
<organism evidence="7 8">
    <name type="scientific">Eschrichtius robustus</name>
    <name type="common">California gray whale</name>
    <name type="synonym">Eschrichtius gibbosus</name>
    <dbReference type="NCBI Taxonomy" id="9764"/>
    <lineage>
        <taxon>Eukaryota</taxon>
        <taxon>Metazoa</taxon>
        <taxon>Chordata</taxon>
        <taxon>Craniata</taxon>
        <taxon>Vertebrata</taxon>
        <taxon>Euteleostomi</taxon>
        <taxon>Mammalia</taxon>
        <taxon>Eutheria</taxon>
        <taxon>Laurasiatheria</taxon>
        <taxon>Artiodactyla</taxon>
        <taxon>Whippomorpha</taxon>
        <taxon>Cetacea</taxon>
        <taxon>Mysticeti</taxon>
        <taxon>Eschrichtiidae</taxon>
        <taxon>Eschrichtius</taxon>
    </lineage>
</organism>
<evidence type="ECO:0000256" key="6">
    <source>
        <dbReference type="SAM" id="MobiDB-lite"/>
    </source>
</evidence>
<feature type="region of interest" description="Disordered" evidence="6">
    <location>
        <begin position="74"/>
        <end position="119"/>
    </location>
</feature>
<dbReference type="PROSITE" id="PS50297">
    <property type="entry name" value="ANK_REP_REGION"/>
    <property type="match status" value="3"/>
</dbReference>
<protein>
    <recommendedName>
        <fullName evidence="9">Espin-like protein</fullName>
    </recommendedName>
</protein>
<dbReference type="Proteomes" id="UP001159641">
    <property type="component" value="Unassembled WGS sequence"/>
</dbReference>
<evidence type="ECO:0000256" key="2">
    <source>
        <dbReference type="ARBA" id="ARBA00022737"/>
    </source>
</evidence>
<keyword evidence="3" id="KW-1009">Hearing</keyword>
<proteinExistence type="predicted"/>
<evidence type="ECO:0000256" key="4">
    <source>
        <dbReference type="ARBA" id="ARBA00023043"/>
    </source>
</evidence>
<evidence type="ECO:0000313" key="7">
    <source>
        <dbReference type="EMBL" id="KAJ8781639.1"/>
    </source>
</evidence>
<comment type="subcellular location">
    <subcellularLocation>
        <location evidence="1">Cell projection</location>
        <location evidence="1">Stereocilium</location>
    </subcellularLocation>
</comment>
<evidence type="ECO:0000256" key="3">
    <source>
        <dbReference type="ARBA" id="ARBA00022740"/>
    </source>
</evidence>
<sequence length="300" mass="32303">MEAKPDAGNLTTVPQSIHMGAWNSDASAGHHRRASVLLTGPPYRAGPRLWRFPDPPTAGPAGLVAGWAPHLSREAGWPQQHDQVSGRPPRSGPLAGAAPRDLRAERPLNPALPRSGVNRRTRSGASPLYLACQEGHLHLAQFLVKDCGADVHLRALDGMSALHAAAARGHYSLVVWLVTFTDIDLTARDNEGATVLHFAARGGHTPILDRLLLMGVPIMRDSWGGTPLHDAAENGQMECCQTLLSHRVDPALRDEDGYTAADLAEYHGHRDCAQYLRDSTRPVSFAVPSPPGPGDRPLPR</sequence>